<gene>
    <name evidence="10" type="ORF">BEN51_12075</name>
</gene>
<feature type="domain" description="ABC transporter" evidence="9">
    <location>
        <begin position="256"/>
        <end position="499"/>
    </location>
</feature>
<evidence type="ECO:0000313" key="10">
    <source>
        <dbReference type="EMBL" id="ASW44167.1"/>
    </source>
</evidence>
<dbReference type="InterPro" id="IPR027417">
    <property type="entry name" value="P-loop_NTPase"/>
</dbReference>
<sequence>MNTKGIKVKNITKVFGKVIANKNVNFEVKPGEIHCLLGENGAGKSTLMSILSGVYTPDNGSIFVDGKKVNFNSPRDSIKHGIGMVYQHFKLVESMTALQNILLGNNKGIFSRIKEKEREIKEIIDKYGFDVDLNKLVHNMSVGEKENLEILKVVYRGARVLVLDEPTAVFTPQETDRLFSVMRKMKEDGCAIIFITHKLDEVMKVADRITILRKGETVATINKDKANPQILTELMVGRKVNLSIKAIKSKLGKEILKVENLKVKDSEGVEAVKGISFSIKAGEVLGIAGITGSGQKELCEAIAGITPIESGKIIFENKDITNIDSTKYFKENIKLSYIPEDRLGMGLVGDMGIADNLLLKNYKKQKGLFINKKSCKDEANFIIKEFNVKTAGVEYPIKYMSGGNIQKILLGRELNSNPKLIVMAYPVRGLDISTCYAIYDVILKEKQKGSAILFIGEDLDVLMAISDRIMVMYSGEITGITEAEKVTREGIGLMMMGRKDIGEEYVNEVC</sequence>
<dbReference type="KEGG" id="cia:BEN51_12075"/>
<dbReference type="SUPFAM" id="SSF52540">
    <property type="entry name" value="P-loop containing nucleoside triphosphate hydrolases"/>
    <property type="match status" value="2"/>
</dbReference>
<dbReference type="PROSITE" id="PS00211">
    <property type="entry name" value="ABC_TRANSPORTER_1"/>
    <property type="match status" value="1"/>
</dbReference>
<dbReference type="FunFam" id="3.40.50.300:FF:000127">
    <property type="entry name" value="Ribose import ATP-binding protein RbsA"/>
    <property type="match status" value="1"/>
</dbReference>
<keyword evidence="7" id="KW-1278">Translocase</keyword>
<keyword evidence="3" id="KW-1003">Cell membrane</keyword>
<dbReference type="GO" id="GO:0005886">
    <property type="term" value="C:plasma membrane"/>
    <property type="evidence" value="ECO:0007669"/>
    <property type="project" value="UniProtKB-SubCell"/>
</dbReference>
<dbReference type="OrthoDB" id="9771863at2"/>
<dbReference type="GO" id="GO:0005524">
    <property type="term" value="F:ATP binding"/>
    <property type="evidence" value="ECO:0007669"/>
    <property type="project" value="UniProtKB-KW"/>
</dbReference>
<keyword evidence="11" id="KW-1185">Reference proteome</keyword>
<accession>A0A343JF59</accession>
<dbReference type="PROSITE" id="PS50893">
    <property type="entry name" value="ABC_TRANSPORTER_2"/>
    <property type="match status" value="2"/>
</dbReference>
<dbReference type="RefSeq" id="WP_119866291.1">
    <property type="nucleotide sequence ID" value="NZ_CP016786.1"/>
</dbReference>
<dbReference type="Proteomes" id="UP000264883">
    <property type="component" value="Chromosome"/>
</dbReference>
<dbReference type="InterPro" id="IPR050107">
    <property type="entry name" value="ABC_carbohydrate_import_ATPase"/>
</dbReference>
<dbReference type="PANTHER" id="PTHR43790:SF9">
    <property type="entry name" value="GALACTOFURANOSE TRANSPORTER ATP-BINDING PROTEIN YTFR"/>
    <property type="match status" value="1"/>
</dbReference>
<dbReference type="InterPro" id="IPR017871">
    <property type="entry name" value="ABC_transporter-like_CS"/>
</dbReference>
<proteinExistence type="predicted"/>
<dbReference type="CDD" id="cd03215">
    <property type="entry name" value="ABC_Carb_Monos_II"/>
    <property type="match status" value="1"/>
</dbReference>
<evidence type="ECO:0000256" key="3">
    <source>
        <dbReference type="ARBA" id="ARBA00022475"/>
    </source>
</evidence>
<dbReference type="EMBL" id="CP016786">
    <property type="protein sequence ID" value="ASW44167.1"/>
    <property type="molecule type" value="Genomic_DNA"/>
</dbReference>
<evidence type="ECO:0000259" key="9">
    <source>
        <dbReference type="PROSITE" id="PS50893"/>
    </source>
</evidence>
<keyword evidence="5" id="KW-0547">Nucleotide-binding</keyword>
<feature type="domain" description="ABC transporter" evidence="9">
    <location>
        <begin position="6"/>
        <end position="239"/>
    </location>
</feature>
<dbReference type="InterPro" id="IPR003439">
    <property type="entry name" value="ABC_transporter-like_ATP-bd"/>
</dbReference>
<evidence type="ECO:0000256" key="7">
    <source>
        <dbReference type="ARBA" id="ARBA00022967"/>
    </source>
</evidence>
<dbReference type="SMART" id="SM00382">
    <property type="entry name" value="AAA"/>
    <property type="match status" value="2"/>
</dbReference>
<evidence type="ECO:0000256" key="2">
    <source>
        <dbReference type="ARBA" id="ARBA00022448"/>
    </source>
</evidence>
<keyword evidence="8" id="KW-0472">Membrane</keyword>
<keyword evidence="6 10" id="KW-0067">ATP-binding</keyword>
<organism evidence="10 11">
    <name type="scientific">Clostridium isatidis</name>
    <dbReference type="NCBI Taxonomy" id="182773"/>
    <lineage>
        <taxon>Bacteria</taxon>
        <taxon>Bacillati</taxon>
        <taxon>Bacillota</taxon>
        <taxon>Clostridia</taxon>
        <taxon>Eubacteriales</taxon>
        <taxon>Clostridiaceae</taxon>
        <taxon>Clostridium</taxon>
    </lineage>
</organism>
<evidence type="ECO:0000256" key="1">
    <source>
        <dbReference type="ARBA" id="ARBA00004202"/>
    </source>
</evidence>
<dbReference type="Pfam" id="PF00005">
    <property type="entry name" value="ABC_tran"/>
    <property type="match status" value="2"/>
</dbReference>
<dbReference type="AlphaFoldDB" id="A0A343JF59"/>
<comment type="subcellular location">
    <subcellularLocation>
        <location evidence="1">Cell membrane</location>
        <topology evidence="1">Peripheral membrane protein</topology>
    </subcellularLocation>
</comment>
<evidence type="ECO:0000256" key="4">
    <source>
        <dbReference type="ARBA" id="ARBA00022737"/>
    </source>
</evidence>
<keyword evidence="2" id="KW-0813">Transport</keyword>
<dbReference type="GO" id="GO:0016887">
    <property type="term" value="F:ATP hydrolysis activity"/>
    <property type="evidence" value="ECO:0007669"/>
    <property type="project" value="InterPro"/>
</dbReference>
<dbReference type="CDD" id="cd03216">
    <property type="entry name" value="ABC_Carb_Monos_I"/>
    <property type="match status" value="1"/>
</dbReference>
<keyword evidence="4" id="KW-0677">Repeat</keyword>
<dbReference type="PANTHER" id="PTHR43790">
    <property type="entry name" value="CARBOHYDRATE TRANSPORT ATP-BINDING PROTEIN MG119-RELATED"/>
    <property type="match status" value="1"/>
</dbReference>
<name>A0A343JF59_9CLOT</name>
<evidence type="ECO:0000313" key="11">
    <source>
        <dbReference type="Proteomes" id="UP000264883"/>
    </source>
</evidence>
<evidence type="ECO:0000256" key="6">
    <source>
        <dbReference type="ARBA" id="ARBA00022840"/>
    </source>
</evidence>
<evidence type="ECO:0000256" key="5">
    <source>
        <dbReference type="ARBA" id="ARBA00022741"/>
    </source>
</evidence>
<reference evidence="10 11" key="1">
    <citation type="submission" date="2016-08" db="EMBL/GenBank/DDBJ databases">
        <title>Complete Genome Sequence Of The Indigo Reducing Clostridium isatidis DSM15098.</title>
        <authorList>
            <person name="Little G.T."/>
            <person name="Minton N.P."/>
        </authorList>
    </citation>
    <scope>NUCLEOTIDE SEQUENCE [LARGE SCALE GENOMIC DNA]</scope>
    <source>
        <strain evidence="10 11">DSM 15098</strain>
    </source>
</reference>
<protein>
    <submittedName>
        <fullName evidence="10">ABC transporter ATP-binding protein</fullName>
    </submittedName>
</protein>
<dbReference type="Gene3D" id="3.40.50.300">
    <property type="entry name" value="P-loop containing nucleotide triphosphate hydrolases"/>
    <property type="match status" value="2"/>
</dbReference>
<evidence type="ECO:0000256" key="8">
    <source>
        <dbReference type="ARBA" id="ARBA00023136"/>
    </source>
</evidence>
<dbReference type="InterPro" id="IPR003593">
    <property type="entry name" value="AAA+_ATPase"/>
</dbReference>